<gene>
    <name evidence="1" type="ORF">O6H91_14G023100</name>
</gene>
<keyword evidence="2" id="KW-1185">Reference proteome</keyword>
<proteinExistence type="predicted"/>
<evidence type="ECO:0000313" key="1">
    <source>
        <dbReference type="EMBL" id="KAJ7530876.1"/>
    </source>
</evidence>
<organism evidence="1 2">
    <name type="scientific">Diphasiastrum complanatum</name>
    <name type="common">Issler's clubmoss</name>
    <name type="synonym">Lycopodium complanatum</name>
    <dbReference type="NCBI Taxonomy" id="34168"/>
    <lineage>
        <taxon>Eukaryota</taxon>
        <taxon>Viridiplantae</taxon>
        <taxon>Streptophyta</taxon>
        <taxon>Embryophyta</taxon>
        <taxon>Tracheophyta</taxon>
        <taxon>Lycopodiopsida</taxon>
        <taxon>Lycopodiales</taxon>
        <taxon>Lycopodiaceae</taxon>
        <taxon>Lycopodioideae</taxon>
        <taxon>Diphasiastrum</taxon>
    </lineage>
</organism>
<dbReference type="Proteomes" id="UP001162992">
    <property type="component" value="Chromosome 14"/>
</dbReference>
<dbReference type="EMBL" id="CM055105">
    <property type="protein sequence ID" value="KAJ7530876.1"/>
    <property type="molecule type" value="Genomic_DNA"/>
</dbReference>
<comment type="caution">
    <text evidence="1">The sequence shown here is derived from an EMBL/GenBank/DDBJ whole genome shotgun (WGS) entry which is preliminary data.</text>
</comment>
<reference evidence="2" key="1">
    <citation type="journal article" date="2024" name="Proc. Natl. Acad. Sci. U.S.A.">
        <title>Extraordinary preservation of gene collinearity over three hundred million years revealed in homosporous lycophytes.</title>
        <authorList>
            <person name="Li C."/>
            <person name="Wickell D."/>
            <person name="Kuo L.Y."/>
            <person name="Chen X."/>
            <person name="Nie B."/>
            <person name="Liao X."/>
            <person name="Peng D."/>
            <person name="Ji J."/>
            <person name="Jenkins J."/>
            <person name="Williams M."/>
            <person name="Shu S."/>
            <person name="Plott C."/>
            <person name="Barry K."/>
            <person name="Rajasekar S."/>
            <person name="Grimwood J."/>
            <person name="Han X."/>
            <person name="Sun S."/>
            <person name="Hou Z."/>
            <person name="He W."/>
            <person name="Dai G."/>
            <person name="Sun C."/>
            <person name="Schmutz J."/>
            <person name="Leebens-Mack J.H."/>
            <person name="Li F.W."/>
            <person name="Wang L."/>
        </authorList>
    </citation>
    <scope>NUCLEOTIDE SEQUENCE [LARGE SCALE GENOMIC DNA]</scope>
    <source>
        <strain evidence="2">cv. PW_Plant_1</strain>
    </source>
</reference>
<accession>A0ACC2BM90</accession>
<protein>
    <submittedName>
        <fullName evidence="1">Uncharacterized protein</fullName>
    </submittedName>
</protein>
<name>A0ACC2BM90_DIPCM</name>
<evidence type="ECO:0000313" key="2">
    <source>
        <dbReference type="Proteomes" id="UP001162992"/>
    </source>
</evidence>
<sequence length="220" mass="23709">MTEQLVPPVDHTEPATASESTKEAVTEAEHFSPTSVIAPHPVVDSPGSSAAAAEDYHLALTVPNNQAGTLPNTVPDTEAPVSPPSVSSNKAEGGSLDRDVALANLVREKSHSHIRAWEESEKAKSFNKFNKVVAKVTAWENAKKAKAEAHLKTAEETLEKKRAVLVETMMNEIAAAHKLAEEKKANAEAKRAEEFLKAEEIAAKHRASGKQPKKFLCFSS</sequence>